<dbReference type="Pfam" id="PF01554">
    <property type="entry name" value="MatE"/>
    <property type="match status" value="2"/>
</dbReference>
<dbReference type="GO" id="GO:0016020">
    <property type="term" value="C:membrane"/>
    <property type="evidence" value="ECO:0007669"/>
    <property type="project" value="UniProtKB-SubCell"/>
</dbReference>
<keyword evidence="3 7" id="KW-0812">Transmembrane</keyword>
<feature type="transmembrane region" description="Helical" evidence="7">
    <location>
        <begin position="402"/>
        <end position="424"/>
    </location>
</feature>
<dbReference type="EMBL" id="HBGN01024700">
    <property type="protein sequence ID" value="CAD9339457.1"/>
    <property type="molecule type" value="Transcribed_RNA"/>
</dbReference>
<dbReference type="GO" id="GO:0042910">
    <property type="term" value="F:xenobiotic transmembrane transporter activity"/>
    <property type="evidence" value="ECO:0007669"/>
    <property type="project" value="InterPro"/>
</dbReference>
<sequence length="546" mass="59198">MYTATTNLVAAAQGIDSNVVKGIDTNGENTKYYPRTTKTFITALQLALMVGISFGTFIGLFGGTLLRVLMGGSGSNNSLDPAVFAAALRYVRIRALGMPAAVVIGTAQSACLGMQDVRSPLYVLIAAAVVNFLGDAMLVRVGHPWIGGAAGAAWATTISQYSALFLFVKWLQYKPHQARASKSNTETIKEETNQSSSSKSSDYVTAFNDVKANVTLGASSISKEGISTKKRPRNSLRNSLSTLASEIAPDFRPKLQLLSHKNAPASKKKRIVNIKSTTAAEATRIKSSPKSMGFLHGQFKASDLFRWSTMDTGIIKNFKPFAIPVTVSNVGRISGYLAMSHVASSALGTMDMAAHQIVFSFFCCLYPLVDALSHTAQSFVPTIFEKQASAGRTKALKQMYNNFFKAGAIFGLSILGLVMCIPFLSRFFTTDLSVIGKVRGAIPGLMTFFSVGGLMCVGEGMLLGQKDLKFLGRMYGAYFFIVPSIMLRLKKRSLLGIQDVGIGDMWGLFSIYQCVRVAIWHIRLRLLQRRIAKDTAGLSAESRSYK</sequence>
<evidence type="ECO:0000256" key="5">
    <source>
        <dbReference type="ARBA" id="ARBA00023136"/>
    </source>
</evidence>
<dbReference type="PANTHER" id="PTHR42893">
    <property type="entry name" value="PROTEIN DETOXIFICATION 44, CHLOROPLASTIC-RELATED"/>
    <property type="match status" value="1"/>
</dbReference>
<feature type="region of interest" description="Disordered" evidence="6">
    <location>
        <begin position="181"/>
        <end position="201"/>
    </location>
</feature>
<feature type="transmembrane region" description="Helical" evidence="7">
    <location>
        <begin position="82"/>
        <end position="107"/>
    </location>
</feature>
<accession>A0A7S1ZII9</accession>
<feature type="transmembrane region" description="Helical" evidence="7">
    <location>
        <begin position="506"/>
        <end position="524"/>
    </location>
</feature>
<name>A0A7S1ZII9_9STRA</name>
<feature type="transmembrane region" description="Helical" evidence="7">
    <location>
        <begin position="470"/>
        <end position="486"/>
    </location>
</feature>
<feature type="transmembrane region" description="Helical" evidence="7">
    <location>
        <begin position="40"/>
        <end position="62"/>
    </location>
</feature>
<feature type="transmembrane region" description="Helical" evidence="7">
    <location>
        <begin position="444"/>
        <end position="463"/>
    </location>
</feature>
<comment type="similarity">
    <text evidence="2">Belongs to the multi antimicrobial extrusion (MATE) (TC 2.A.66.1) family.</text>
</comment>
<organism evidence="8">
    <name type="scientific">Ditylum brightwellii</name>
    <dbReference type="NCBI Taxonomy" id="49249"/>
    <lineage>
        <taxon>Eukaryota</taxon>
        <taxon>Sar</taxon>
        <taxon>Stramenopiles</taxon>
        <taxon>Ochrophyta</taxon>
        <taxon>Bacillariophyta</taxon>
        <taxon>Mediophyceae</taxon>
        <taxon>Lithodesmiophycidae</taxon>
        <taxon>Lithodesmiales</taxon>
        <taxon>Lithodesmiaceae</taxon>
        <taxon>Ditylum</taxon>
    </lineage>
</organism>
<dbReference type="InterPro" id="IPR044644">
    <property type="entry name" value="DinF-like"/>
</dbReference>
<evidence type="ECO:0000313" key="8">
    <source>
        <dbReference type="EMBL" id="CAD9339457.1"/>
    </source>
</evidence>
<evidence type="ECO:0000256" key="6">
    <source>
        <dbReference type="SAM" id="MobiDB-lite"/>
    </source>
</evidence>
<feature type="transmembrane region" description="Helical" evidence="7">
    <location>
        <begin position="145"/>
        <end position="168"/>
    </location>
</feature>
<dbReference type="AlphaFoldDB" id="A0A7S1ZII9"/>
<evidence type="ECO:0000256" key="1">
    <source>
        <dbReference type="ARBA" id="ARBA00004141"/>
    </source>
</evidence>
<proteinExistence type="inferred from homology"/>
<protein>
    <recommendedName>
        <fullName evidence="9">Polysaccharide biosynthesis protein C-terminal domain-containing protein</fullName>
    </recommendedName>
</protein>
<evidence type="ECO:0000256" key="3">
    <source>
        <dbReference type="ARBA" id="ARBA00022692"/>
    </source>
</evidence>
<evidence type="ECO:0008006" key="9">
    <source>
        <dbReference type="Google" id="ProtNLM"/>
    </source>
</evidence>
<keyword evidence="4 7" id="KW-1133">Transmembrane helix</keyword>
<feature type="transmembrane region" description="Helical" evidence="7">
    <location>
        <begin position="119"/>
        <end position="139"/>
    </location>
</feature>
<evidence type="ECO:0000256" key="2">
    <source>
        <dbReference type="ARBA" id="ARBA00010199"/>
    </source>
</evidence>
<comment type="subcellular location">
    <subcellularLocation>
        <location evidence="1">Membrane</location>
        <topology evidence="1">Multi-pass membrane protein</topology>
    </subcellularLocation>
</comment>
<dbReference type="InterPro" id="IPR002528">
    <property type="entry name" value="MATE_fam"/>
</dbReference>
<evidence type="ECO:0000256" key="7">
    <source>
        <dbReference type="SAM" id="Phobius"/>
    </source>
</evidence>
<keyword evidence="5 7" id="KW-0472">Membrane</keyword>
<evidence type="ECO:0000256" key="4">
    <source>
        <dbReference type="ARBA" id="ARBA00022989"/>
    </source>
</evidence>
<reference evidence="8" key="1">
    <citation type="submission" date="2021-01" db="EMBL/GenBank/DDBJ databases">
        <authorList>
            <person name="Corre E."/>
            <person name="Pelletier E."/>
            <person name="Niang G."/>
            <person name="Scheremetjew M."/>
            <person name="Finn R."/>
            <person name="Kale V."/>
            <person name="Holt S."/>
            <person name="Cochrane G."/>
            <person name="Meng A."/>
            <person name="Brown T."/>
            <person name="Cohen L."/>
        </authorList>
    </citation>
    <scope>NUCLEOTIDE SEQUENCE</scope>
    <source>
        <strain evidence="8">Pop2</strain>
    </source>
</reference>
<dbReference type="PANTHER" id="PTHR42893:SF9">
    <property type="entry name" value="PROTEIN DETOXIFICATION 46, CHLOROPLASTIC"/>
    <property type="match status" value="1"/>
</dbReference>
<dbReference type="GO" id="GO:0015297">
    <property type="term" value="F:antiporter activity"/>
    <property type="evidence" value="ECO:0007669"/>
    <property type="project" value="InterPro"/>
</dbReference>
<gene>
    <name evidence="8" type="ORF">DBRI1063_LOCUS15797</name>
</gene>